<feature type="region of interest" description="Disordered" evidence="5">
    <location>
        <begin position="1"/>
        <end position="27"/>
    </location>
</feature>
<dbReference type="PANTHER" id="PTHR47961">
    <property type="entry name" value="DNA POLYMERASE THETA, PUTATIVE (AFU_ORTHOLOGUE AFUA_1G05260)-RELATED"/>
    <property type="match status" value="1"/>
</dbReference>
<organism evidence="8 9">
    <name type="scientific">Microbacterium pullorum</name>
    <dbReference type="NCBI Taxonomy" id="2762236"/>
    <lineage>
        <taxon>Bacteria</taxon>
        <taxon>Bacillati</taxon>
        <taxon>Actinomycetota</taxon>
        <taxon>Actinomycetes</taxon>
        <taxon>Micrococcales</taxon>
        <taxon>Microbacteriaceae</taxon>
        <taxon>Microbacterium</taxon>
    </lineage>
</organism>
<evidence type="ECO:0000256" key="3">
    <source>
        <dbReference type="ARBA" id="ARBA00022806"/>
    </source>
</evidence>
<dbReference type="PANTHER" id="PTHR47961:SF6">
    <property type="entry name" value="DNA-DIRECTED DNA POLYMERASE"/>
    <property type="match status" value="1"/>
</dbReference>
<dbReference type="InterPro" id="IPR011545">
    <property type="entry name" value="DEAD/DEAH_box_helicase_dom"/>
</dbReference>
<dbReference type="Pfam" id="PF00271">
    <property type="entry name" value="Helicase_C"/>
    <property type="match status" value="1"/>
</dbReference>
<keyword evidence="3 8" id="KW-0347">Helicase</keyword>
<comment type="caution">
    <text evidence="8">The sequence shown here is derived from an EMBL/GenBank/DDBJ whole genome shotgun (WGS) entry which is preliminary data.</text>
</comment>
<dbReference type="PROSITE" id="PS51194">
    <property type="entry name" value="HELICASE_CTER"/>
    <property type="match status" value="1"/>
</dbReference>
<evidence type="ECO:0000313" key="8">
    <source>
        <dbReference type="EMBL" id="MBD7957365.1"/>
    </source>
</evidence>
<proteinExistence type="predicted"/>
<evidence type="ECO:0000313" key="9">
    <source>
        <dbReference type="Proteomes" id="UP000648352"/>
    </source>
</evidence>
<evidence type="ECO:0000256" key="2">
    <source>
        <dbReference type="ARBA" id="ARBA00022801"/>
    </source>
</evidence>
<dbReference type="Gene3D" id="3.40.50.300">
    <property type="entry name" value="P-loop containing nucleotide triphosphate hydrolases"/>
    <property type="match status" value="2"/>
</dbReference>
<dbReference type="Gene3D" id="1.10.3380.30">
    <property type="match status" value="1"/>
</dbReference>
<sequence>MSLAGGTRRLSNDAAPGTRGEESWTPASAVIPPELRKYLDSFDRLNPLQSKALPVVLSTAGHVMVVAPTSSGKTLIGEAAALRSIVSDGKPAVWLLPARALAAEVAEIARRWSAHGIRTVELTGETNMSSDAVRQAQLWVATTEKFEALYRRASLKDVIGRIGCLIIDEVHLVGDAARGATLESLIARLRVAEGGTRIVALSATVSNAEELAGWFHADLVRSAWRPTSLTTQTIPYDAPTQGKREDYEAAKDDVVLPLLRRLVGEHLGSSSARAVEGAPASAVVFCGSKAGVVRTAARAAGVPYRGVDLETVVDSCFRRGVGIHFRDAPQAGRALEAFRARDLRVLVATSGLSTGVNTPAKFVVIRDLELGMTPLEVSQAQQMFGRAGRAGQEDEGFGFLLVPRTEEADWNARLGDGYTATSRLTGQLGDAILAEILLGSVVDRASARAWFAQTLAFAQNRARVDLDGVIDTLVQRGFASEVDGRLTPTEVGLLTSRLMIDVDSAAEMRRMIAELPIPANADEAEELVVQTIATAVASLRDRPVNERTYADYVGRLLARWSPRVIARAADRFGAQVCMAAAQIALRAPGRMRENPPPGVSMAEFRRAVEDMPRYLAWVAALGYADAATWAPAVAGDLARRLTWWHLSPHPERGSGRLLWMLERTLEPHRHRSALPDLWRRARAAGFSSPDAVNARPRGVDVNADGFADIVQARADLHLDPLVDLALSYRTSSAHARVTALSSTGSSRATTTIRPALGPIDLALPPRSGGRVAVDVFLYTRDGDVGYDNLVADIAEPADAADARSPIDEAVPLLDDLPQVRAVLHHPRGVRRLFQGERRHLRESVRPLIAADPRLAAVAIALAEHHADPEAAIVALRTNLRALLRESSRTELRSPHAVLRSREASEAEVQVTLAALLASLQFDVGIAISEGHPLAVARANEQWVLAGPRHAQPGAIEAFIPPVLPRKIETVSAPVVSGTSAAAEPRCGWLKEFAR</sequence>
<feature type="domain" description="Helicase ATP-binding" evidence="6">
    <location>
        <begin position="54"/>
        <end position="223"/>
    </location>
</feature>
<reference evidence="8 9" key="1">
    <citation type="submission" date="2020-08" db="EMBL/GenBank/DDBJ databases">
        <title>A Genomic Blueprint of the Chicken Gut Microbiome.</title>
        <authorList>
            <person name="Gilroy R."/>
            <person name="Ravi A."/>
            <person name="Getino M."/>
            <person name="Pursley I."/>
            <person name="Horton D.L."/>
            <person name="Alikhan N.-F."/>
            <person name="Baker D."/>
            <person name="Gharbi K."/>
            <person name="Hall N."/>
            <person name="Watson M."/>
            <person name="Adriaenssens E.M."/>
            <person name="Foster-Nyarko E."/>
            <person name="Jarju S."/>
            <person name="Secka A."/>
            <person name="Antonio M."/>
            <person name="Oren A."/>
            <person name="Chaudhuri R."/>
            <person name="La Ragione R.M."/>
            <person name="Hildebrand F."/>
            <person name="Pallen M.J."/>
        </authorList>
    </citation>
    <scope>NUCLEOTIDE SEQUENCE [LARGE SCALE GENOMIC DNA]</scope>
    <source>
        <strain evidence="8 9">Sa4CUA7</strain>
    </source>
</reference>
<dbReference type="EMBL" id="JACSQP010000003">
    <property type="protein sequence ID" value="MBD7957365.1"/>
    <property type="molecule type" value="Genomic_DNA"/>
</dbReference>
<evidence type="ECO:0000256" key="4">
    <source>
        <dbReference type="ARBA" id="ARBA00022840"/>
    </source>
</evidence>
<dbReference type="InterPro" id="IPR001650">
    <property type="entry name" value="Helicase_C-like"/>
</dbReference>
<feature type="domain" description="Helicase C-terminal" evidence="7">
    <location>
        <begin position="254"/>
        <end position="439"/>
    </location>
</feature>
<dbReference type="InterPro" id="IPR014001">
    <property type="entry name" value="Helicase_ATP-bd"/>
</dbReference>
<keyword evidence="1" id="KW-0547">Nucleotide-binding</keyword>
<dbReference type="Proteomes" id="UP000648352">
    <property type="component" value="Unassembled WGS sequence"/>
</dbReference>
<keyword evidence="4" id="KW-0067">ATP-binding</keyword>
<keyword evidence="9" id="KW-1185">Reference proteome</keyword>
<dbReference type="SUPFAM" id="SSF52540">
    <property type="entry name" value="P-loop containing nucleoside triphosphate hydrolases"/>
    <property type="match status" value="1"/>
</dbReference>
<dbReference type="InterPro" id="IPR027417">
    <property type="entry name" value="P-loop_NTPase"/>
</dbReference>
<gene>
    <name evidence="8" type="ORF">H9651_06920</name>
</gene>
<evidence type="ECO:0000259" key="7">
    <source>
        <dbReference type="PROSITE" id="PS51194"/>
    </source>
</evidence>
<dbReference type="InterPro" id="IPR050474">
    <property type="entry name" value="Hel308_SKI2-like"/>
</dbReference>
<accession>A0ABR8S1K9</accession>
<dbReference type="PROSITE" id="PS51192">
    <property type="entry name" value="HELICASE_ATP_BIND_1"/>
    <property type="match status" value="1"/>
</dbReference>
<dbReference type="SMART" id="SM00490">
    <property type="entry name" value="HELICc"/>
    <property type="match status" value="1"/>
</dbReference>
<evidence type="ECO:0000256" key="5">
    <source>
        <dbReference type="SAM" id="MobiDB-lite"/>
    </source>
</evidence>
<dbReference type="Pfam" id="PF00270">
    <property type="entry name" value="DEAD"/>
    <property type="match status" value="1"/>
</dbReference>
<evidence type="ECO:0000259" key="6">
    <source>
        <dbReference type="PROSITE" id="PS51192"/>
    </source>
</evidence>
<dbReference type="RefSeq" id="WP_191718535.1">
    <property type="nucleotide sequence ID" value="NZ_JACSQP010000003.1"/>
</dbReference>
<dbReference type="GO" id="GO:0004386">
    <property type="term" value="F:helicase activity"/>
    <property type="evidence" value="ECO:0007669"/>
    <property type="project" value="UniProtKB-KW"/>
</dbReference>
<name>A0ABR8S1K9_9MICO</name>
<evidence type="ECO:0000256" key="1">
    <source>
        <dbReference type="ARBA" id="ARBA00022741"/>
    </source>
</evidence>
<dbReference type="CDD" id="cd17921">
    <property type="entry name" value="DEXHc_Ski2"/>
    <property type="match status" value="1"/>
</dbReference>
<keyword evidence="2" id="KW-0378">Hydrolase</keyword>
<protein>
    <submittedName>
        <fullName evidence="8">DEAD/DEAH box helicase</fullName>
    </submittedName>
</protein>
<dbReference type="SMART" id="SM00487">
    <property type="entry name" value="DEXDc"/>
    <property type="match status" value="1"/>
</dbReference>